<dbReference type="Proteomes" id="UP000181897">
    <property type="component" value="Chromosome"/>
</dbReference>
<dbReference type="STRING" id="1917485.BOO69_05255"/>
<keyword evidence="1" id="KW-0472">Membrane</keyword>
<keyword evidence="3" id="KW-1185">Reference proteome</keyword>
<gene>
    <name evidence="2" type="ORF">BOO69_05255</name>
</gene>
<evidence type="ECO:0000313" key="3">
    <source>
        <dbReference type="Proteomes" id="UP000181897"/>
    </source>
</evidence>
<evidence type="ECO:0000256" key="1">
    <source>
        <dbReference type="SAM" id="Phobius"/>
    </source>
</evidence>
<reference evidence="2 3" key="1">
    <citation type="submission" date="2016-11" db="EMBL/GenBank/DDBJ databases">
        <title>Complete genome sequence of Sulfitobacter sp. AM1-D1, a toxic bacteria associated with marine dinoflagellate Alexandrium minutum in East China Sea.</title>
        <authorList>
            <person name="Yang Q."/>
            <person name="Zhang X."/>
            <person name="Tian X."/>
        </authorList>
    </citation>
    <scope>NUCLEOTIDE SEQUENCE [LARGE SCALE GENOMIC DNA]</scope>
    <source>
        <strain evidence="2 3">AM1-D1</strain>
    </source>
</reference>
<dbReference type="KEGG" id="suam:BOO69_05255"/>
<evidence type="ECO:0000313" key="2">
    <source>
        <dbReference type="EMBL" id="APE42895.1"/>
    </source>
</evidence>
<dbReference type="InterPro" id="IPR022584">
    <property type="entry name" value="DUF2937"/>
</dbReference>
<accession>A0A1J0WEZ9</accession>
<proteinExistence type="predicted"/>
<keyword evidence="1" id="KW-0812">Transmembrane</keyword>
<dbReference type="AlphaFoldDB" id="A0A1J0WEZ9"/>
<protein>
    <recommendedName>
        <fullName evidence="4">DUF2937 family protein</fullName>
    </recommendedName>
</protein>
<dbReference type="RefSeq" id="WP_071970965.1">
    <property type="nucleotide sequence ID" value="NZ_CP018076.1"/>
</dbReference>
<dbReference type="EMBL" id="CP018076">
    <property type="protein sequence ID" value="APE42895.1"/>
    <property type="molecule type" value="Genomic_DNA"/>
</dbReference>
<evidence type="ECO:0008006" key="4">
    <source>
        <dbReference type="Google" id="ProtNLM"/>
    </source>
</evidence>
<organism evidence="2 3">
    <name type="scientific">Sulfitobacter alexandrii</name>
    <dbReference type="NCBI Taxonomy" id="1917485"/>
    <lineage>
        <taxon>Bacteria</taxon>
        <taxon>Pseudomonadati</taxon>
        <taxon>Pseudomonadota</taxon>
        <taxon>Alphaproteobacteria</taxon>
        <taxon>Rhodobacterales</taxon>
        <taxon>Roseobacteraceae</taxon>
        <taxon>Sulfitobacter</taxon>
    </lineage>
</organism>
<feature type="transmembrane region" description="Helical" evidence="1">
    <location>
        <begin position="130"/>
        <end position="155"/>
    </location>
</feature>
<keyword evidence="1" id="KW-1133">Transmembrane helix</keyword>
<name>A0A1J0WEZ9_9RHOB</name>
<sequence>MILRMLTLAGGLAGAAGLSQFPEFSQQYTQRLGGAVDALAEVVADFDASAAAVGLGREQALAQMQGTEFLDRRRADMAATFRRYDRLRADLAAIEGQGPFMRAYHAARLTDRQIARAAWAAYRPAVPVHFAGLVFAAVGFVLGVAVCGALCRLLAAPFRRAKRA</sequence>
<dbReference type="Pfam" id="PF11157">
    <property type="entry name" value="DUF2937"/>
    <property type="match status" value="1"/>
</dbReference>